<proteinExistence type="predicted"/>
<dbReference type="SUPFAM" id="SSF82153">
    <property type="entry name" value="FAS1 domain"/>
    <property type="match status" value="1"/>
</dbReference>
<protein>
    <recommendedName>
        <fullName evidence="2">FAS1 domain-containing protein</fullName>
    </recommendedName>
</protein>
<dbReference type="Gene3D" id="2.30.180.10">
    <property type="entry name" value="FAS1 domain"/>
    <property type="match status" value="1"/>
</dbReference>
<name>A0AAI8Z417_9PEZI</name>
<gene>
    <name evidence="3" type="ORF">LECACI_7A007134</name>
</gene>
<dbReference type="PROSITE" id="PS50213">
    <property type="entry name" value="FAS1"/>
    <property type="match status" value="1"/>
</dbReference>
<reference evidence="3" key="1">
    <citation type="submission" date="2023-11" db="EMBL/GenBank/DDBJ databases">
        <authorList>
            <person name="Alioto T."/>
            <person name="Alioto T."/>
            <person name="Gomez Garrido J."/>
        </authorList>
    </citation>
    <scope>NUCLEOTIDE SEQUENCE</scope>
</reference>
<sequence length="163" mass="17742">MADTSPSPSSSSSIILSDILGTQKSINIFSNLCNSISTVSSRLDTSSANTTLLAPLNGAIASLPRKPWEDPHDYNALGSAAYAGQEGEDRAQRNLRRFVEAHVVPWSPWREGERVQTMGGGTVWWEVKDGRQVIMPGDVEVERIVSKVSNGEVWILKGVVNYA</sequence>
<keyword evidence="1" id="KW-0732">Signal</keyword>
<evidence type="ECO:0000313" key="3">
    <source>
        <dbReference type="EMBL" id="CAK4031976.1"/>
    </source>
</evidence>
<dbReference type="PANTHER" id="PTHR28156">
    <property type="entry name" value="FAS1 DOMAIN-CONTAINING PROTEIN YDR262W"/>
    <property type="match status" value="1"/>
</dbReference>
<feature type="domain" description="FAS1" evidence="2">
    <location>
        <begin position="13"/>
        <end position="160"/>
    </location>
</feature>
<keyword evidence="4" id="KW-1185">Reference proteome</keyword>
<evidence type="ECO:0000256" key="1">
    <source>
        <dbReference type="ARBA" id="ARBA00022729"/>
    </source>
</evidence>
<dbReference type="AlphaFoldDB" id="A0AAI8Z417"/>
<evidence type="ECO:0000313" key="4">
    <source>
        <dbReference type="Proteomes" id="UP001296104"/>
    </source>
</evidence>
<organism evidence="3 4">
    <name type="scientific">Lecanosticta acicola</name>
    <dbReference type="NCBI Taxonomy" id="111012"/>
    <lineage>
        <taxon>Eukaryota</taxon>
        <taxon>Fungi</taxon>
        <taxon>Dikarya</taxon>
        <taxon>Ascomycota</taxon>
        <taxon>Pezizomycotina</taxon>
        <taxon>Dothideomycetes</taxon>
        <taxon>Dothideomycetidae</taxon>
        <taxon>Mycosphaerellales</taxon>
        <taxon>Mycosphaerellaceae</taxon>
        <taxon>Lecanosticta</taxon>
    </lineage>
</organism>
<dbReference type="InterPro" id="IPR036378">
    <property type="entry name" value="FAS1_dom_sf"/>
</dbReference>
<dbReference type="EMBL" id="CAVMBE010000056">
    <property type="protein sequence ID" value="CAK4031976.1"/>
    <property type="molecule type" value="Genomic_DNA"/>
</dbReference>
<evidence type="ECO:0000259" key="2">
    <source>
        <dbReference type="PROSITE" id="PS50213"/>
    </source>
</evidence>
<dbReference type="InterPro" id="IPR040200">
    <property type="entry name" value="Mug57-like"/>
</dbReference>
<dbReference type="InterPro" id="IPR000782">
    <property type="entry name" value="FAS1_domain"/>
</dbReference>
<comment type="caution">
    <text evidence="3">The sequence shown here is derived from an EMBL/GenBank/DDBJ whole genome shotgun (WGS) entry which is preliminary data.</text>
</comment>
<accession>A0AAI8Z417</accession>
<dbReference type="Proteomes" id="UP001296104">
    <property type="component" value="Unassembled WGS sequence"/>
</dbReference>
<dbReference type="PANTHER" id="PTHR28156:SF1">
    <property type="entry name" value="FAS1 DOMAIN-CONTAINING PROTEIN YDR262W"/>
    <property type="match status" value="1"/>
</dbReference>